<dbReference type="Pfam" id="PF13577">
    <property type="entry name" value="SnoaL_4"/>
    <property type="match status" value="1"/>
</dbReference>
<feature type="domain" description="SnoaL-like" evidence="1">
    <location>
        <begin position="5"/>
        <end position="131"/>
    </location>
</feature>
<dbReference type="Proteomes" id="UP000701341">
    <property type="component" value="Unassembled WGS sequence"/>
</dbReference>
<dbReference type="SUPFAM" id="SSF54427">
    <property type="entry name" value="NTF2-like"/>
    <property type="match status" value="1"/>
</dbReference>
<dbReference type="Gene3D" id="3.10.450.50">
    <property type="match status" value="1"/>
</dbReference>
<protein>
    <recommendedName>
        <fullName evidence="1">SnoaL-like domain-containing protein</fullName>
    </recommendedName>
</protein>
<accession>A0A9P5GC10</accession>
<keyword evidence="3" id="KW-1185">Reference proteome</keyword>
<comment type="caution">
    <text evidence="2">The sequence shown here is derived from an EMBL/GenBank/DDBJ whole genome shotgun (WGS) entry which is preliminary data.</text>
</comment>
<dbReference type="AlphaFoldDB" id="A0A9P5GC10"/>
<dbReference type="EMBL" id="JAAOZQ010000137">
    <property type="protein sequence ID" value="KAF7516479.1"/>
    <property type="molecule type" value="Genomic_DNA"/>
</dbReference>
<sequence length="148" mass="16446">MATVDYELIRNAIAQYSLAIDRKEYQQLAKGFTTDVVMKFPEPIGALNGLPTVISAIESALENLTTHHALTTQTVELTDEKTALATTYCMAMHFDTKSQGKRSVTGWGSYDDKLVKGIYDGKEDWRIVERTVHFHVPHTGDASLLGLN</sequence>
<evidence type="ECO:0000313" key="3">
    <source>
        <dbReference type="Proteomes" id="UP000701341"/>
    </source>
</evidence>
<evidence type="ECO:0000313" key="2">
    <source>
        <dbReference type="EMBL" id="KAF7516479.1"/>
    </source>
</evidence>
<reference evidence="2" key="1">
    <citation type="submission" date="2020-02" db="EMBL/GenBank/DDBJ databases">
        <authorList>
            <person name="Lichtner F.J."/>
        </authorList>
    </citation>
    <scope>NUCLEOTIDE SEQUENCE</scope>
    <source>
        <strain evidence="2">G10</strain>
    </source>
</reference>
<dbReference type="InterPro" id="IPR032710">
    <property type="entry name" value="NTF2-like_dom_sf"/>
</dbReference>
<evidence type="ECO:0000259" key="1">
    <source>
        <dbReference type="Pfam" id="PF13577"/>
    </source>
</evidence>
<dbReference type="InterPro" id="IPR037401">
    <property type="entry name" value="SnoaL-like"/>
</dbReference>
<name>A0A9P5GC10_PENCR</name>
<proteinExistence type="predicted"/>
<organism evidence="2 3">
    <name type="scientific">Penicillium crustosum</name>
    <name type="common">Blue mold fungus</name>
    <dbReference type="NCBI Taxonomy" id="36656"/>
    <lineage>
        <taxon>Eukaryota</taxon>
        <taxon>Fungi</taxon>
        <taxon>Dikarya</taxon>
        <taxon>Ascomycota</taxon>
        <taxon>Pezizomycotina</taxon>
        <taxon>Eurotiomycetes</taxon>
        <taxon>Eurotiomycetidae</taxon>
        <taxon>Eurotiales</taxon>
        <taxon>Aspergillaceae</taxon>
        <taxon>Penicillium</taxon>
    </lineage>
</organism>
<dbReference type="OrthoDB" id="4274525at2759"/>
<gene>
    <name evidence="2" type="ORF">PCG10_002118</name>
</gene>